<dbReference type="InterPro" id="IPR004780">
    <property type="entry name" value="SRP"/>
</dbReference>
<dbReference type="KEGG" id="fmr:Fuma_03622"/>
<keyword evidence="2 9" id="KW-0547">Nucleotide-binding</keyword>
<keyword evidence="4 9" id="KW-0694">RNA-binding</keyword>
<keyword evidence="13" id="KW-1185">Reference proteome</keyword>
<name>A0A1P8WIY3_9PLAN</name>
<dbReference type="HAMAP" id="MF_00306">
    <property type="entry name" value="SRP54"/>
    <property type="match status" value="1"/>
</dbReference>
<dbReference type="Pfam" id="PF02978">
    <property type="entry name" value="SRP_SPB"/>
    <property type="match status" value="1"/>
</dbReference>
<dbReference type="InterPro" id="IPR022941">
    <property type="entry name" value="SRP54"/>
</dbReference>
<evidence type="ECO:0000313" key="12">
    <source>
        <dbReference type="EMBL" id="APZ94004.1"/>
    </source>
</evidence>
<sequence>MFEGITEGLTNAFSAFRGSGKITEANIRDGMKQVRTALLEADVAFDVAQDFVKQVTEQAIGAEVLKSLRPDQQIVGIVNQCLIDLMAGDHQLAIKRDGITVIMMCGLQGSGKTTTCGKLAKMLKEDGKSPFLVAADLQRPAAIEQLKVIGDQVGCPVYHEDPAKSDPVQVCRNGVKQAKASGATVVILDTAGRLGIDDELMKELQRIDNRVAPDTCLFVCDAMTGQDAVNSARAFNEALELDGVILTKLDGDTRGGAALSVKAVTGVPIKYVGVGEQLDRLEQFHPDRMAGRILGMGDVLSLVEKAQQEFDEDEMLAQQEKMQQGKFTLDDFRKQMRQIKKLGSMREVMKMIPGMGKVVDQLGDMNPEDDMVRIEGIINSMTLDERNNPDTIDRSRRNRIASGSGVEPAEVNKLLKDFGAMGKMMQGMSNMGMKDRMKAVKQMADGGMMDPNASIQEKKIRSKRGPTNVIEIRDKRKKQRKDAKKAKKRNRRK</sequence>
<dbReference type="Pfam" id="PF00448">
    <property type="entry name" value="SRP54"/>
    <property type="match status" value="1"/>
</dbReference>
<dbReference type="Gene3D" id="1.10.260.30">
    <property type="entry name" value="Signal recognition particle, SRP54 subunit, M-domain"/>
    <property type="match status" value="1"/>
</dbReference>
<feature type="region of interest" description="Disordered" evidence="10">
    <location>
        <begin position="385"/>
        <end position="405"/>
    </location>
</feature>
<comment type="domain">
    <text evidence="9">Composed of three domains: the N-terminal N domain, which is responsible for interactions with the ribosome, the central G domain, which binds GTP, and the C-terminal M domain, which binds the RNA and the signal sequence of the RNC.</text>
</comment>
<dbReference type="PANTHER" id="PTHR11564">
    <property type="entry name" value="SIGNAL RECOGNITION PARTICLE 54K PROTEIN SRP54"/>
    <property type="match status" value="1"/>
</dbReference>
<dbReference type="InterPro" id="IPR004125">
    <property type="entry name" value="Signal_recog_particle_SRP54_M"/>
</dbReference>
<comment type="subcellular location">
    <subcellularLocation>
        <location evidence="9">Cytoplasm</location>
    </subcellularLocation>
    <text evidence="9">The SRP-RNC complex is targeted to the cytoplasmic membrane.</text>
</comment>
<dbReference type="GO" id="GO:0048500">
    <property type="term" value="C:signal recognition particle"/>
    <property type="evidence" value="ECO:0007669"/>
    <property type="project" value="UniProtKB-UniRule"/>
</dbReference>
<evidence type="ECO:0000256" key="8">
    <source>
        <dbReference type="ARBA" id="ARBA00048027"/>
    </source>
</evidence>
<dbReference type="GO" id="GO:0008312">
    <property type="term" value="F:7S RNA binding"/>
    <property type="evidence" value="ECO:0007669"/>
    <property type="project" value="InterPro"/>
</dbReference>
<dbReference type="Gene3D" id="3.40.50.300">
    <property type="entry name" value="P-loop containing nucleotide triphosphate hydrolases"/>
    <property type="match status" value="1"/>
</dbReference>
<keyword evidence="9" id="KW-0963">Cytoplasm</keyword>
<dbReference type="EC" id="3.6.5.4" evidence="9"/>
<dbReference type="Gene3D" id="1.20.120.140">
    <property type="entry name" value="Signal recognition particle SRP54, nucleotide-binding domain"/>
    <property type="match status" value="1"/>
</dbReference>
<evidence type="ECO:0000313" key="13">
    <source>
        <dbReference type="Proteomes" id="UP000187735"/>
    </source>
</evidence>
<dbReference type="SMART" id="SM00963">
    <property type="entry name" value="SRP54_N"/>
    <property type="match status" value="1"/>
</dbReference>
<dbReference type="EMBL" id="CP017641">
    <property type="protein sequence ID" value="APZ94004.1"/>
    <property type="molecule type" value="Genomic_DNA"/>
</dbReference>
<evidence type="ECO:0000256" key="10">
    <source>
        <dbReference type="SAM" id="MobiDB-lite"/>
    </source>
</evidence>
<comment type="subunit">
    <text evidence="9">Part of the signal recognition particle protein translocation system, which is composed of SRP and FtsY.</text>
</comment>
<keyword evidence="6 9" id="KW-0733">Signal recognition particle</keyword>
<dbReference type="PROSITE" id="PS00300">
    <property type="entry name" value="SRP54"/>
    <property type="match status" value="1"/>
</dbReference>
<reference evidence="12 13" key="1">
    <citation type="journal article" date="2016" name="Front. Microbiol.">
        <title>Fuerstia marisgermanicae gen. nov., sp. nov., an Unusual Member of the Phylum Planctomycetes from the German Wadden Sea.</title>
        <authorList>
            <person name="Kohn T."/>
            <person name="Heuer A."/>
            <person name="Jogler M."/>
            <person name="Vollmers J."/>
            <person name="Boedeker C."/>
            <person name="Bunk B."/>
            <person name="Rast P."/>
            <person name="Borchert D."/>
            <person name="Glockner I."/>
            <person name="Freese H.M."/>
            <person name="Klenk H.P."/>
            <person name="Overmann J."/>
            <person name="Kaster A.K."/>
            <person name="Rohde M."/>
            <person name="Wiegand S."/>
            <person name="Jogler C."/>
        </authorList>
    </citation>
    <scope>NUCLEOTIDE SEQUENCE [LARGE SCALE GENOMIC DNA]</scope>
    <source>
        <strain evidence="12 13">NH11</strain>
    </source>
</reference>
<dbReference type="SUPFAM" id="SSF47446">
    <property type="entry name" value="Signal peptide-binding domain"/>
    <property type="match status" value="1"/>
</dbReference>
<dbReference type="RefSeq" id="WP_077028394.1">
    <property type="nucleotide sequence ID" value="NZ_CP017641.1"/>
</dbReference>
<feature type="binding site" evidence="9">
    <location>
        <begin position="247"/>
        <end position="250"/>
    </location>
    <ligand>
        <name>GTP</name>
        <dbReference type="ChEBI" id="CHEBI:37565"/>
    </ligand>
</feature>
<comment type="function">
    <text evidence="9">Involved in targeting and insertion of nascent membrane proteins into the cytoplasmic membrane. Binds to the hydrophobic signal sequence of the ribosome-nascent chain (RNC) as it emerges from the ribosomes. The SRP-RNC complex is then targeted to the cytoplasmic membrane where it interacts with the SRP receptor FtsY.</text>
</comment>
<dbReference type="InterPro" id="IPR027417">
    <property type="entry name" value="P-loop_NTPase"/>
</dbReference>
<evidence type="ECO:0000259" key="11">
    <source>
        <dbReference type="PROSITE" id="PS00300"/>
    </source>
</evidence>
<dbReference type="OrthoDB" id="9804720at2"/>
<organism evidence="12 13">
    <name type="scientific">Fuerstiella marisgermanici</name>
    <dbReference type="NCBI Taxonomy" id="1891926"/>
    <lineage>
        <taxon>Bacteria</taxon>
        <taxon>Pseudomonadati</taxon>
        <taxon>Planctomycetota</taxon>
        <taxon>Planctomycetia</taxon>
        <taxon>Planctomycetales</taxon>
        <taxon>Planctomycetaceae</taxon>
        <taxon>Fuerstiella</taxon>
    </lineage>
</organism>
<dbReference type="GO" id="GO:0003924">
    <property type="term" value="F:GTPase activity"/>
    <property type="evidence" value="ECO:0007669"/>
    <property type="project" value="UniProtKB-UniRule"/>
</dbReference>
<dbReference type="NCBIfam" id="TIGR00959">
    <property type="entry name" value="ffh"/>
    <property type="match status" value="1"/>
</dbReference>
<dbReference type="AlphaFoldDB" id="A0A1P8WIY3"/>
<dbReference type="InterPro" id="IPR000897">
    <property type="entry name" value="SRP54_GTPase_dom"/>
</dbReference>
<dbReference type="InterPro" id="IPR013822">
    <property type="entry name" value="Signal_recog_particl_SRP54_hlx"/>
</dbReference>
<evidence type="ECO:0000256" key="6">
    <source>
        <dbReference type="ARBA" id="ARBA00023135"/>
    </source>
</evidence>
<dbReference type="CDD" id="cd18539">
    <property type="entry name" value="SRP_G"/>
    <property type="match status" value="1"/>
</dbReference>
<dbReference type="InterPro" id="IPR036891">
    <property type="entry name" value="Signal_recog_part_SRP54_M_sf"/>
</dbReference>
<feature type="binding site" evidence="9">
    <location>
        <begin position="106"/>
        <end position="113"/>
    </location>
    <ligand>
        <name>GTP</name>
        <dbReference type="ChEBI" id="CHEBI:37565"/>
    </ligand>
</feature>
<keyword evidence="5 9" id="KW-0342">GTP-binding</keyword>
<evidence type="ECO:0000256" key="9">
    <source>
        <dbReference type="HAMAP-Rule" id="MF_00306"/>
    </source>
</evidence>
<dbReference type="Pfam" id="PF02881">
    <property type="entry name" value="SRP54_N"/>
    <property type="match status" value="1"/>
</dbReference>
<dbReference type="PANTHER" id="PTHR11564:SF5">
    <property type="entry name" value="SIGNAL RECOGNITION PARTICLE SUBUNIT SRP54"/>
    <property type="match status" value="1"/>
</dbReference>
<evidence type="ECO:0000256" key="7">
    <source>
        <dbReference type="ARBA" id="ARBA00023274"/>
    </source>
</evidence>
<comment type="catalytic activity">
    <reaction evidence="8 9">
        <text>GTP + H2O = GDP + phosphate + H(+)</text>
        <dbReference type="Rhea" id="RHEA:19669"/>
        <dbReference type="ChEBI" id="CHEBI:15377"/>
        <dbReference type="ChEBI" id="CHEBI:15378"/>
        <dbReference type="ChEBI" id="CHEBI:37565"/>
        <dbReference type="ChEBI" id="CHEBI:43474"/>
        <dbReference type="ChEBI" id="CHEBI:58189"/>
        <dbReference type="EC" id="3.6.5.4"/>
    </reaction>
</comment>
<dbReference type="GO" id="GO:0006614">
    <property type="term" value="P:SRP-dependent cotranslational protein targeting to membrane"/>
    <property type="evidence" value="ECO:0007669"/>
    <property type="project" value="InterPro"/>
</dbReference>
<comment type="similarity">
    <text evidence="1 9">Belongs to the GTP-binding SRP family. SRP54 subfamily.</text>
</comment>
<dbReference type="InterPro" id="IPR003593">
    <property type="entry name" value="AAA+_ATPase"/>
</dbReference>
<proteinExistence type="inferred from homology"/>
<dbReference type="SMART" id="SM00962">
    <property type="entry name" value="SRP54"/>
    <property type="match status" value="1"/>
</dbReference>
<protein>
    <recommendedName>
        <fullName evidence="9">Signal recognition particle protein</fullName>
        <ecNumber evidence="9">3.6.5.4</ecNumber>
    </recommendedName>
    <alternativeName>
        <fullName evidence="9">Fifty-four homolog</fullName>
    </alternativeName>
</protein>
<evidence type="ECO:0000256" key="2">
    <source>
        <dbReference type="ARBA" id="ARBA00022741"/>
    </source>
</evidence>
<feature type="binding site" evidence="9">
    <location>
        <begin position="189"/>
        <end position="193"/>
    </location>
    <ligand>
        <name>GTP</name>
        <dbReference type="ChEBI" id="CHEBI:37565"/>
    </ligand>
</feature>
<dbReference type="SMART" id="SM00382">
    <property type="entry name" value="AAA"/>
    <property type="match status" value="1"/>
</dbReference>
<evidence type="ECO:0000256" key="5">
    <source>
        <dbReference type="ARBA" id="ARBA00023134"/>
    </source>
</evidence>
<dbReference type="InterPro" id="IPR042101">
    <property type="entry name" value="SRP54_N_sf"/>
</dbReference>
<dbReference type="Proteomes" id="UP000187735">
    <property type="component" value="Chromosome"/>
</dbReference>
<dbReference type="STRING" id="1891926.Fuma_03622"/>
<dbReference type="SUPFAM" id="SSF52540">
    <property type="entry name" value="P-loop containing nucleoside triphosphate hydrolases"/>
    <property type="match status" value="1"/>
</dbReference>
<evidence type="ECO:0000256" key="1">
    <source>
        <dbReference type="ARBA" id="ARBA00005450"/>
    </source>
</evidence>
<feature type="compositionally biased region" description="Basic and acidic residues" evidence="10">
    <location>
        <begin position="385"/>
        <end position="395"/>
    </location>
</feature>
<gene>
    <name evidence="9" type="primary">ffh</name>
    <name evidence="12" type="ORF">Fuma_03622</name>
</gene>
<dbReference type="GO" id="GO:0005525">
    <property type="term" value="F:GTP binding"/>
    <property type="evidence" value="ECO:0007669"/>
    <property type="project" value="UniProtKB-UniRule"/>
</dbReference>
<feature type="compositionally biased region" description="Basic residues" evidence="10">
    <location>
        <begin position="475"/>
        <end position="493"/>
    </location>
</feature>
<keyword evidence="3 9" id="KW-0378">Hydrolase</keyword>
<evidence type="ECO:0000256" key="3">
    <source>
        <dbReference type="ARBA" id="ARBA00022801"/>
    </source>
</evidence>
<dbReference type="FunFam" id="3.40.50.300:FF:000022">
    <property type="entry name" value="Signal recognition particle 54 kDa subunit"/>
    <property type="match status" value="1"/>
</dbReference>
<evidence type="ECO:0000256" key="4">
    <source>
        <dbReference type="ARBA" id="ARBA00022884"/>
    </source>
</evidence>
<feature type="region of interest" description="Disordered" evidence="10">
    <location>
        <begin position="446"/>
        <end position="493"/>
    </location>
</feature>
<accession>A0A1P8WIY3</accession>
<keyword evidence="7 9" id="KW-0687">Ribonucleoprotein</keyword>
<feature type="domain" description="SRP54-type proteins GTP-binding" evidence="11">
    <location>
        <begin position="268"/>
        <end position="281"/>
    </location>
</feature>